<dbReference type="GO" id="GO:0008360">
    <property type="term" value="P:regulation of cell shape"/>
    <property type="evidence" value="ECO:0007669"/>
    <property type="project" value="UniProtKB-UniRule"/>
</dbReference>
<name>A0A7M1B2H0_9BACT</name>
<dbReference type="UniPathway" id="UPA00219"/>
<organism evidence="10 11">
    <name type="scientific">Sulfurimonas sediminis</name>
    <dbReference type="NCBI Taxonomy" id="2590020"/>
    <lineage>
        <taxon>Bacteria</taxon>
        <taxon>Pseudomonadati</taxon>
        <taxon>Campylobacterota</taxon>
        <taxon>Epsilonproteobacteria</taxon>
        <taxon>Campylobacterales</taxon>
        <taxon>Sulfurimonadaceae</taxon>
        <taxon>Sulfurimonas</taxon>
    </lineage>
</organism>
<dbReference type="InterPro" id="IPR005490">
    <property type="entry name" value="LD_TPept_cat_dom"/>
</dbReference>
<dbReference type="SUPFAM" id="SSF141523">
    <property type="entry name" value="L,D-transpeptidase catalytic domain-like"/>
    <property type="match status" value="1"/>
</dbReference>
<evidence type="ECO:0000256" key="7">
    <source>
        <dbReference type="PROSITE-ProRule" id="PRU01373"/>
    </source>
</evidence>
<feature type="active site" description="Nucleophile" evidence="7">
    <location>
        <position position="181"/>
    </location>
</feature>
<keyword evidence="3" id="KW-0808">Transferase</keyword>
<keyword evidence="6 7" id="KW-0961">Cell wall biogenesis/degradation</keyword>
<dbReference type="PROSITE" id="PS52029">
    <property type="entry name" value="LD_TPASE"/>
    <property type="match status" value="1"/>
</dbReference>
<feature type="domain" description="L,D-TPase catalytic" evidence="9">
    <location>
        <begin position="74"/>
        <end position="205"/>
    </location>
</feature>
<dbReference type="AlphaFoldDB" id="A0A7M1B2H0"/>
<dbReference type="InterPro" id="IPR056203">
    <property type="entry name" value="Cds6_C"/>
</dbReference>
<evidence type="ECO:0000256" key="1">
    <source>
        <dbReference type="ARBA" id="ARBA00004752"/>
    </source>
</evidence>
<comment type="similarity">
    <text evidence="2">Belongs to the YkuD family.</text>
</comment>
<evidence type="ECO:0000259" key="9">
    <source>
        <dbReference type="PROSITE" id="PS52029"/>
    </source>
</evidence>
<keyword evidence="8" id="KW-0732">Signal</keyword>
<sequence>MGNRFYFFVISIICTLCFSTAALASNHDILTNYRLHGIKNIQKELDKSLGDKNYWQEFLKNKDTQFGYIESYTNILLCDKSKSELLIYSRDQNNTYKLRKEYSAFTGKFKGDKTKEGDLKTPVGVYDIVKKLSKVDSFYGPMAFVTSYPNLYDRYKGKTGQGIWIHGLPSNQERDEFTKGCIAINNKSIECLNKNIDIKKTILIIKEKTNSRNTVSKETLALLLSNLYAWRYSWLYNNLEDYLHFYAEEFKRFDGMNLEKFKQYKQRVFSKNENKIILFRDINIIAYPNIENLYKITFNEEYKSDSFSFHGKKILIVRLQNNQFSIITEK</sequence>
<feature type="chain" id="PRO_5032870136" evidence="8">
    <location>
        <begin position="25"/>
        <end position="330"/>
    </location>
</feature>
<keyword evidence="11" id="KW-1185">Reference proteome</keyword>
<evidence type="ECO:0000313" key="10">
    <source>
        <dbReference type="EMBL" id="QOP43924.1"/>
    </source>
</evidence>
<dbReference type="Pfam" id="PF24125">
    <property type="entry name" value="Cds6_C"/>
    <property type="match status" value="1"/>
</dbReference>
<evidence type="ECO:0000313" key="11">
    <source>
        <dbReference type="Proteomes" id="UP000593719"/>
    </source>
</evidence>
<evidence type="ECO:0000256" key="4">
    <source>
        <dbReference type="ARBA" id="ARBA00022960"/>
    </source>
</evidence>
<dbReference type="PANTHER" id="PTHR36699">
    <property type="entry name" value="LD-TRANSPEPTIDASE"/>
    <property type="match status" value="1"/>
</dbReference>
<accession>A0A7M1B2H0</accession>
<reference evidence="10 11" key="1">
    <citation type="submission" date="2019-06" db="EMBL/GenBank/DDBJ databases">
        <title>Sulfurimonas gotlandica sp. nov., a chemoautotrophic and psychrotolerant epsilonproteobacterium isolated from a pelagic redoxcline, and an emended description of the genus Sulfurimonas.</title>
        <authorList>
            <person name="Wang S."/>
            <person name="Jiang L."/>
            <person name="Shao Z."/>
        </authorList>
    </citation>
    <scope>NUCLEOTIDE SEQUENCE [LARGE SCALE GENOMIC DNA]</scope>
    <source>
        <strain evidence="10 11">S2-6</strain>
    </source>
</reference>
<dbReference type="SUPFAM" id="SSF54427">
    <property type="entry name" value="NTF2-like"/>
    <property type="match status" value="1"/>
</dbReference>
<feature type="signal peptide" evidence="8">
    <location>
        <begin position="1"/>
        <end position="24"/>
    </location>
</feature>
<evidence type="ECO:0000256" key="5">
    <source>
        <dbReference type="ARBA" id="ARBA00022984"/>
    </source>
</evidence>
<dbReference type="RefSeq" id="WP_193150109.1">
    <property type="nucleotide sequence ID" value="NZ_CP041235.1"/>
</dbReference>
<keyword evidence="5 7" id="KW-0573">Peptidoglycan synthesis</keyword>
<dbReference type="CDD" id="cd16913">
    <property type="entry name" value="YkuD_like"/>
    <property type="match status" value="1"/>
</dbReference>
<gene>
    <name evidence="10" type="ORF">FJR45_08165</name>
</gene>
<dbReference type="GO" id="GO:0004180">
    <property type="term" value="F:carboxypeptidase activity"/>
    <property type="evidence" value="ECO:0007669"/>
    <property type="project" value="UniProtKB-ARBA"/>
</dbReference>
<protein>
    <submittedName>
        <fullName evidence="10">L,D-transpeptidase family protein</fullName>
    </submittedName>
</protein>
<dbReference type="EMBL" id="CP041235">
    <property type="protein sequence ID" value="QOP43924.1"/>
    <property type="molecule type" value="Genomic_DNA"/>
</dbReference>
<proteinExistence type="inferred from homology"/>
<evidence type="ECO:0000256" key="3">
    <source>
        <dbReference type="ARBA" id="ARBA00022679"/>
    </source>
</evidence>
<dbReference type="InterPro" id="IPR032710">
    <property type="entry name" value="NTF2-like_dom_sf"/>
</dbReference>
<feature type="active site" description="Proton donor/acceptor" evidence="7">
    <location>
        <position position="166"/>
    </location>
</feature>
<dbReference type="PANTHER" id="PTHR36699:SF1">
    <property type="entry name" value="L,D-TRANSPEPTIDASE YAFK-RELATED"/>
    <property type="match status" value="1"/>
</dbReference>
<dbReference type="Pfam" id="PF03734">
    <property type="entry name" value="YkuD"/>
    <property type="match status" value="1"/>
</dbReference>
<keyword evidence="4 7" id="KW-0133">Cell shape</keyword>
<dbReference type="GO" id="GO:0016740">
    <property type="term" value="F:transferase activity"/>
    <property type="evidence" value="ECO:0007669"/>
    <property type="project" value="UniProtKB-KW"/>
</dbReference>
<comment type="pathway">
    <text evidence="1 7">Cell wall biogenesis; peptidoglycan biosynthesis.</text>
</comment>
<evidence type="ECO:0000256" key="8">
    <source>
        <dbReference type="SAM" id="SignalP"/>
    </source>
</evidence>
<dbReference type="Gene3D" id="2.40.440.10">
    <property type="entry name" value="L,D-transpeptidase catalytic domain-like"/>
    <property type="match status" value="1"/>
</dbReference>
<dbReference type="Proteomes" id="UP000593719">
    <property type="component" value="Chromosome"/>
</dbReference>
<dbReference type="InterPro" id="IPR038063">
    <property type="entry name" value="Transpep_catalytic_dom"/>
</dbReference>
<evidence type="ECO:0000256" key="6">
    <source>
        <dbReference type="ARBA" id="ARBA00023316"/>
    </source>
</evidence>
<evidence type="ECO:0000256" key="2">
    <source>
        <dbReference type="ARBA" id="ARBA00005992"/>
    </source>
</evidence>
<dbReference type="GO" id="GO:0071555">
    <property type="term" value="P:cell wall organization"/>
    <property type="evidence" value="ECO:0007669"/>
    <property type="project" value="UniProtKB-UniRule"/>
</dbReference>
<dbReference type="KEGG" id="ssei:FJR45_08165"/>
<dbReference type="GO" id="GO:0009252">
    <property type="term" value="P:peptidoglycan biosynthetic process"/>
    <property type="evidence" value="ECO:0007669"/>
    <property type="project" value="UniProtKB-UniPathway"/>
</dbReference>